<keyword evidence="4" id="KW-0067">ATP-binding</keyword>
<dbReference type="Pfam" id="PF07717">
    <property type="entry name" value="OB_NTP_bind"/>
    <property type="match status" value="1"/>
</dbReference>
<feature type="region of interest" description="Disordered" evidence="5">
    <location>
        <begin position="1"/>
        <end position="98"/>
    </location>
</feature>
<accession>A0A2H1JSP0</accession>
<feature type="compositionally biased region" description="Low complexity" evidence="5">
    <location>
        <begin position="677"/>
        <end position="696"/>
    </location>
</feature>
<evidence type="ECO:0000256" key="5">
    <source>
        <dbReference type="SAM" id="MobiDB-lite"/>
    </source>
</evidence>
<feature type="compositionally biased region" description="Basic residues" evidence="5">
    <location>
        <begin position="68"/>
        <end position="90"/>
    </location>
</feature>
<keyword evidence="1" id="KW-0547">Nucleotide-binding</keyword>
<dbReference type="SMART" id="SM00487">
    <property type="entry name" value="DEXDc"/>
    <property type="match status" value="1"/>
</dbReference>
<dbReference type="InterPro" id="IPR007502">
    <property type="entry name" value="Helicase-assoc_dom"/>
</dbReference>
<proteinExistence type="predicted"/>
<dbReference type="SUPFAM" id="SSF52540">
    <property type="entry name" value="P-loop containing nucleoside triphosphate hydrolases"/>
    <property type="match status" value="1"/>
</dbReference>
<feature type="region of interest" description="Disordered" evidence="5">
    <location>
        <begin position="741"/>
        <end position="766"/>
    </location>
</feature>
<dbReference type="GO" id="GO:0003723">
    <property type="term" value="F:RNA binding"/>
    <property type="evidence" value="ECO:0007669"/>
    <property type="project" value="TreeGrafter"/>
</dbReference>
<dbReference type="InterPro" id="IPR011709">
    <property type="entry name" value="DEAD-box_helicase_OB_fold"/>
</dbReference>
<dbReference type="InterPro" id="IPR003593">
    <property type="entry name" value="AAA+_ATPase"/>
</dbReference>
<dbReference type="Proteomes" id="UP000234433">
    <property type="component" value="Unassembled WGS sequence"/>
</dbReference>
<dbReference type="PROSITE" id="PS51192">
    <property type="entry name" value="HELICASE_ATP_BIND_1"/>
    <property type="match status" value="1"/>
</dbReference>
<dbReference type="InterPro" id="IPR024590">
    <property type="entry name" value="HrpA_C"/>
</dbReference>
<dbReference type="SMART" id="SM00847">
    <property type="entry name" value="HA2"/>
    <property type="match status" value="1"/>
</dbReference>
<organism evidence="8 9">
    <name type="scientific">Brevibacterium antiquum CNRZ 918</name>
    <dbReference type="NCBI Taxonomy" id="1255637"/>
    <lineage>
        <taxon>Bacteria</taxon>
        <taxon>Bacillati</taxon>
        <taxon>Actinomycetota</taxon>
        <taxon>Actinomycetes</taxon>
        <taxon>Micrococcales</taxon>
        <taxon>Brevibacteriaceae</taxon>
        <taxon>Brevibacterium</taxon>
    </lineage>
</organism>
<feature type="domain" description="Helicase ATP-binding" evidence="6">
    <location>
        <begin position="118"/>
        <end position="281"/>
    </location>
</feature>
<dbReference type="Pfam" id="PF11898">
    <property type="entry name" value="DUF3418"/>
    <property type="match status" value="1"/>
</dbReference>
<keyword evidence="3 8" id="KW-0347">Helicase</keyword>
<feature type="compositionally biased region" description="Polar residues" evidence="5">
    <location>
        <begin position="747"/>
        <end position="762"/>
    </location>
</feature>
<evidence type="ECO:0000259" key="6">
    <source>
        <dbReference type="PROSITE" id="PS51192"/>
    </source>
</evidence>
<dbReference type="EC" id="3.6.4.13" evidence="8"/>
<name>A0A2H1JSP0_9MICO</name>
<feature type="domain" description="Helicase C-terminal" evidence="7">
    <location>
        <begin position="322"/>
        <end position="494"/>
    </location>
</feature>
<feature type="compositionally biased region" description="Acidic residues" evidence="5">
    <location>
        <begin position="296"/>
        <end position="305"/>
    </location>
</feature>
<dbReference type="Pfam" id="PF21010">
    <property type="entry name" value="HA2_C"/>
    <property type="match status" value="1"/>
</dbReference>
<dbReference type="NCBIfam" id="TIGR01967">
    <property type="entry name" value="DEAH_box_HrpA"/>
    <property type="match status" value="1"/>
</dbReference>
<dbReference type="SMART" id="SM00490">
    <property type="entry name" value="HELICc"/>
    <property type="match status" value="1"/>
</dbReference>
<dbReference type="InterPro" id="IPR010222">
    <property type="entry name" value="RNA_helicase_HrpA"/>
</dbReference>
<dbReference type="Gene3D" id="1.20.120.1080">
    <property type="match status" value="1"/>
</dbReference>
<evidence type="ECO:0000313" key="8">
    <source>
        <dbReference type="EMBL" id="SMX90463.1"/>
    </source>
</evidence>
<dbReference type="InterPro" id="IPR001650">
    <property type="entry name" value="Helicase_C-like"/>
</dbReference>
<evidence type="ECO:0000256" key="2">
    <source>
        <dbReference type="ARBA" id="ARBA00022801"/>
    </source>
</evidence>
<dbReference type="GO" id="GO:0005524">
    <property type="term" value="F:ATP binding"/>
    <property type="evidence" value="ECO:0007669"/>
    <property type="project" value="UniProtKB-KW"/>
</dbReference>
<gene>
    <name evidence="8" type="ORF">BANT918_01854</name>
</gene>
<keyword evidence="2 8" id="KW-0378">Hydrolase</keyword>
<dbReference type="PANTHER" id="PTHR18934:SF99">
    <property type="entry name" value="ATP-DEPENDENT RNA HELICASE DHX37-RELATED"/>
    <property type="match status" value="1"/>
</dbReference>
<dbReference type="Pfam" id="PF00271">
    <property type="entry name" value="Helicase_C"/>
    <property type="match status" value="1"/>
</dbReference>
<dbReference type="GO" id="GO:0016787">
    <property type="term" value="F:hydrolase activity"/>
    <property type="evidence" value="ECO:0007669"/>
    <property type="project" value="UniProtKB-KW"/>
</dbReference>
<evidence type="ECO:0000259" key="7">
    <source>
        <dbReference type="PROSITE" id="PS51194"/>
    </source>
</evidence>
<dbReference type="PROSITE" id="PS51194">
    <property type="entry name" value="HELICASE_CTER"/>
    <property type="match status" value="1"/>
</dbReference>
<dbReference type="Gene3D" id="3.40.50.300">
    <property type="entry name" value="P-loop containing nucleotide triphosphate hydrolases"/>
    <property type="match status" value="2"/>
</dbReference>
<dbReference type="InterPro" id="IPR014001">
    <property type="entry name" value="Helicase_ATP-bd"/>
</dbReference>
<evidence type="ECO:0000256" key="3">
    <source>
        <dbReference type="ARBA" id="ARBA00022806"/>
    </source>
</evidence>
<dbReference type="SMART" id="SM00382">
    <property type="entry name" value="AAA"/>
    <property type="match status" value="1"/>
</dbReference>
<dbReference type="InterPro" id="IPR011545">
    <property type="entry name" value="DEAD/DEAH_box_helicase_dom"/>
</dbReference>
<sequence>MNVTQLSAPVPLGADVKLGTEMAHENSASSPPRTDGSSPRGETRFPQTEAQSPRKVAKSDKDGQSAKRSPRRKNQRHKNTGAGHRERRARLAAARQSQSVDVTYPANLPVSAAKDEIAAAIRDNQVVIVAGETGSGKTTQLPKICLELGLGVNGLIGHTQPRRIAARTVADRIADELGEDLGGTIGYQVRFTAQVAESTRVKVMTDGILLAELSRDKLLRDYEVIIIDEAHERSLNIDFLLGYLKEVMGKRPELKVIITSATIDPESFAAHFDDAPIIEVEGRTYPVEVRYRPLIDDDDDDDVDGPGESGSYETGPEEQTEGIIAAFDELSAEDPGDILVFLSGEREIRDTADALEAHLRGRPRLSNWEVVPLFARLSAGEQQKVFKPHSRPRLVLATNVAETSLTVPGIKYVIDVGTARISRYSNRTRVQRLPIERISQASANQRKGRSGRTSDGICIRLYSQADFDSRLEFTDPEILRTNLASVILQMADLGFASSDKEILEFPFLTPPEAKAVRDGRTMLSELGALTSDKAGTITVTPTGRQLSLLPIDPRLARMVIAGAEAGCGGEVTIIVAALSIQDPRERPTEVRAAADEKHARFTHPGSDFLSYLNLWNYLDDQQSALTSSKFRRQCKAEFLNFVRIREWQDLVGQLRSLLGSAGIRVNKSVWRPVEASAVDDAASSGSTSGSQSRSEAGPGSASNAKGPKASAAKVTASNAAAATTGPKSANGKVGFAELSAQKRSGKKNSGQEAEKGSGQSAASARLDPHAAAIHRALLSGLLSMIGARSERNKDYQGTRGTRFAIFPGSGLFKKKPDFVMAAELVETSRLWARTVSAIEPDWVVEAAGDLVTRQYSDPHWSKKAGGSMVYEKISLYGVTLVTDRRVGYGSFDQEAARDMFIRKGLIEGDWHEHFGFLDHNATVIDEAEALASRTRNRRVLDQDDALFEFYDERIPVTTTSAADFRAWWKKQKRRDSHLLDLTTSILLSEDSEELTASVADDFPMEWELVDGSMAKLRYSFEPGSTEDGVTVELPAAAVPLVDPEEFSWQVPGLREELVAAYIRSLPKNKRRYFVPAPDVARDILPVLTPYRGALPEVLAAHLSERAGGGGLNDLVPITVSAEDFDLDRIPPHLRIRFRVVDGTTTVGIGEDLTTLTATAKPQVRKARAKQVSFTAKTGLTSWSFGTLTSPDEAEVGAVQGLVDRGASVDLIAFDTATQARLASREALITLLSLRTNEALKYLREGLTTDEKLVFAGHQKSSDELLHALIRAGIRSVVEAELGPAETAWVADADEFGRLETTMQATLTQMCSSLLPHLMKALRSATELDRLVSKASSLAILSNLADVQAWRGSRVTGESVAAMTGQMVRDLPRWVQAEVVRIEGMQNSPMRDKQLMDRISGSADAVMKKVGNRFPELAKADWSQIVVSVPSQWRETIIMLEELRVSLYANSLGTAHPVSEKRIAKALAQL</sequence>
<evidence type="ECO:0000256" key="4">
    <source>
        <dbReference type="ARBA" id="ARBA00022840"/>
    </source>
</evidence>
<reference evidence="8 9" key="1">
    <citation type="submission" date="2017-03" db="EMBL/GenBank/DDBJ databases">
        <authorList>
            <person name="Afonso C.L."/>
            <person name="Miller P.J."/>
            <person name="Scott M.A."/>
            <person name="Spackman E."/>
            <person name="Goraichik I."/>
            <person name="Dimitrov K.M."/>
            <person name="Suarez D.L."/>
            <person name="Swayne D.E."/>
        </authorList>
    </citation>
    <scope>NUCLEOTIDE SEQUENCE [LARGE SCALE GENOMIC DNA]</scope>
    <source>
        <strain evidence="8 9">CNRZ 918</strain>
    </source>
</reference>
<evidence type="ECO:0000256" key="1">
    <source>
        <dbReference type="ARBA" id="ARBA00022741"/>
    </source>
</evidence>
<dbReference type="PANTHER" id="PTHR18934">
    <property type="entry name" value="ATP-DEPENDENT RNA HELICASE"/>
    <property type="match status" value="1"/>
</dbReference>
<dbReference type="CDD" id="cd18791">
    <property type="entry name" value="SF2_C_RHA"/>
    <property type="match status" value="1"/>
</dbReference>
<dbReference type="EMBL" id="FXZD01000005">
    <property type="protein sequence ID" value="SMX90463.1"/>
    <property type="molecule type" value="Genomic_DNA"/>
</dbReference>
<evidence type="ECO:0000313" key="9">
    <source>
        <dbReference type="Proteomes" id="UP000234433"/>
    </source>
</evidence>
<dbReference type="GO" id="GO:0003724">
    <property type="term" value="F:RNA helicase activity"/>
    <property type="evidence" value="ECO:0007669"/>
    <property type="project" value="UniProtKB-EC"/>
</dbReference>
<feature type="region of interest" description="Disordered" evidence="5">
    <location>
        <begin position="677"/>
        <end position="709"/>
    </location>
</feature>
<feature type="region of interest" description="Disordered" evidence="5">
    <location>
        <begin position="295"/>
        <end position="319"/>
    </location>
</feature>
<protein>
    <submittedName>
        <fullName evidence="8">ATP-dependent helicase HrpA</fullName>
        <ecNumber evidence="8">3.6.4.13</ecNumber>
    </submittedName>
</protein>
<dbReference type="FunFam" id="1.20.120.1080:FF:000005">
    <property type="entry name" value="ATP-dependent helicase HrpA"/>
    <property type="match status" value="1"/>
</dbReference>
<feature type="compositionally biased region" description="Polar residues" evidence="5">
    <location>
        <begin position="26"/>
        <end position="37"/>
    </location>
</feature>
<dbReference type="InterPro" id="IPR027417">
    <property type="entry name" value="P-loop_NTPase"/>
</dbReference>
<dbReference type="Pfam" id="PF00270">
    <property type="entry name" value="DEAD"/>
    <property type="match status" value="1"/>
</dbReference>